<evidence type="ECO:0000313" key="2">
    <source>
        <dbReference type="Proteomes" id="UP000753908"/>
    </source>
</evidence>
<dbReference type="EMBL" id="JAHHIF010000099">
    <property type="protein sequence ID" value="MBW4549439.1"/>
    <property type="molecule type" value="Genomic_DNA"/>
</dbReference>
<sequence>MISLNSPAFLSLNQSCSTEAEIPPPTVDFSRHQQWNPQTGWKNVLNNLRLIIQPTLALSLIFPWLDVFPNPYLLLGFHELIHAMNQFQPFFSDG</sequence>
<accession>A0A951PU45</accession>
<dbReference type="Proteomes" id="UP000753908">
    <property type="component" value="Unassembled WGS sequence"/>
</dbReference>
<proteinExistence type="predicted"/>
<reference evidence="1" key="1">
    <citation type="submission" date="2021-05" db="EMBL/GenBank/DDBJ databases">
        <authorList>
            <person name="Pietrasiak N."/>
            <person name="Ward R."/>
            <person name="Stajich J.E."/>
            <person name="Kurbessoian T."/>
        </authorList>
    </citation>
    <scope>NUCLEOTIDE SEQUENCE</scope>
    <source>
        <strain evidence="1">CPER-KK1</strain>
    </source>
</reference>
<comment type="caution">
    <text evidence="1">The sequence shown here is derived from an EMBL/GenBank/DDBJ whole genome shotgun (WGS) entry which is preliminary data.</text>
</comment>
<reference evidence="1" key="2">
    <citation type="journal article" date="2022" name="Microbiol. Resour. Announc.">
        <title>Metagenome Sequencing to Explore Phylogenomics of Terrestrial Cyanobacteria.</title>
        <authorList>
            <person name="Ward R.D."/>
            <person name="Stajich J.E."/>
            <person name="Johansen J.R."/>
            <person name="Huntemann M."/>
            <person name="Clum A."/>
            <person name="Foster B."/>
            <person name="Foster B."/>
            <person name="Roux S."/>
            <person name="Palaniappan K."/>
            <person name="Varghese N."/>
            <person name="Mukherjee S."/>
            <person name="Reddy T.B.K."/>
            <person name="Daum C."/>
            <person name="Copeland A."/>
            <person name="Chen I.A."/>
            <person name="Ivanova N.N."/>
            <person name="Kyrpides N.C."/>
            <person name="Shapiro N."/>
            <person name="Eloe-Fadrosh E.A."/>
            <person name="Pietrasiak N."/>
        </authorList>
    </citation>
    <scope>NUCLEOTIDE SEQUENCE</scope>
    <source>
        <strain evidence="1">CPER-KK1</strain>
    </source>
</reference>
<evidence type="ECO:0000313" key="1">
    <source>
        <dbReference type="EMBL" id="MBW4549439.1"/>
    </source>
</evidence>
<gene>
    <name evidence="1" type="ORF">KME25_34315</name>
</gene>
<dbReference type="AlphaFoldDB" id="A0A951PU45"/>
<name>A0A951PU45_9CYAN</name>
<organism evidence="1 2">
    <name type="scientific">Symplocastrum torsivum CPER-KK1</name>
    <dbReference type="NCBI Taxonomy" id="450513"/>
    <lineage>
        <taxon>Bacteria</taxon>
        <taxon>Bacillati</taxon>
        <taxon>Cyanobacteriota</taxon>
        <taxon>Cyanophyceae</taxon>
        <taxon>Oscillatoriophycideae</taxon>
        <taxon>Oscillatoriales</taxon>
        <taxon>Microcoleaceae</taxon>
        <taxon>Symplocastrum</taxon>
    </lineage>
</organism>
<protein>
    <submittedName>
        <fullName evidence="1">Uncharacterized protein</fullName>
    </submittedName>
</protein>